<dbReference type="Proteomes" id="UP000594834">
    <property type="component" value="Chromosome"/>
</dbReference>
<protein>
    <submittedName>
        <fullName evidence="2">Uncharacterized protein</fullName>
    </submittedName>
</protein>
<dbReference type="AlphaFoldDB" id="A0A1B8QRR1"/>
<evidence type="ECO:0000313" key="3">
    <source>
        <dbReference type="EMBL" id="QPT44373.1"/>
    </source>
</evidence>
<dbReference type="EMBL" id="LXTW01000003">
    <property type="protein sequence ID" value="OBX87019.1"/>
    <property type="molecule type" value="Genomic_DNA"/>
</dbReference>
<evidence type="ECO:0000313" key="4">
    <source>
        <dbReference type="Proteomes" id="UP000092575"/>
    </source>
</evidence>
<gene>
    <name evidence="2" type="ORF">A7456_07580</name>
    <name evidence="3" type="ORF">I6G26_10015</name>
</gene>
<name>A0A1B8QRR1_MORNO</name>
<sequence>MNTACILFFAIILVPNLLARGKKLLLLMLVVALMVFLYYYHIVWGYNQDLPLDPTIRIFIDFFMAIIGGYFYYFITNKYKK</sequence>
<keyword evidence="1" id="KW-0812">Transmembrane</keyword>
<dbReference type="EMBL" id="CP065728">
    <property type="protein sequence ID" value="QPT44373.1"/>
    <property type="molecule type" value="Genomic_DNA"/>
</dbReference>
<evidence type="ECO:0000313" key="2">
    <source>
        <dbReference type="EMBL" id="OBX87019.1"/>
    </source>
</evidence>
<dbReference type="RefSeq" id="WP_067006790.1">
    <property type="nucleotide sequence ID" value="NZ_CP065728.1"/>
</dbReference>
<accession>A0A1B8QRR1</accession>
<evidence type="ECO:0000313" key="5">
    <source>
        <dbReference type="Proteomes" id="UP000594834"/>
    </source>
</evidence>
<keyword evidence="5" id="KW-1185">Reference proteome</keyword>
<keyword evidence="1" id="KW-0472">Membrane</keyword>
<feature type="transmembrane region" description="Helical" evidence="1">
    <location>
        <begin position="58"/>
        <end position="75"/>
    </location>
</feature>
<organism evidence="2 4">
    <name type="scientific">Moraxella nonliquefaciens</name>
    <dbReference type="NCBI Taxonomy" id="478"/>
    <lineage>
        <taxon>Bacteria</taxon>
        <taxon>Pseudomonadati</taxon>
        <taxon>Pseudomonadota</taxon>
        <taxon>Gammaproteobacteria</taxon>
        <taxon>Moraxellales</taxon>
        <taxon>Moraxellaceae</taxon>
        <taxon>Moraxella</taxon>
    </lineage>
</organism>
<evidence type="ECO:0000256" key="1">
    <source>
        <dbReference type="SAM" id="Phobius"/>
    </source>
</evidence>
<proteinExistence type="predicted"/>
<reference evidence="3 5" key="2">
    <citation type="submission" date="2020-12" db="EMBL/GenBank/DDBJ databases">
        <title>FDA dAtabase for Regulatory Grade micrObial Sequences (FDA-ARGOS): Supporting development and validation of Infectious Disease Dx tests.</title>
        <authorList>
            <person name="Sproer C."/>
            <person name="Gronow S."/>
            <person name="Severitt S."/>
            <person name="Schroder I."/>
            <person name="Tallon L."/>
            <person name="Sadzewicz L."/>
            <person name="Zhao X."/>
            <person name="Boylan J."/>
            <person name="Ott S."/>
            <person name="Bowen H."/>
            <person name="Vavikolanu K."/>
            <person name="Mehta A."/>
            <person name="Aluvathingal J."/>
            <person name="Nadendla S."/>
            <person name="Lowell S."/>
            <person name="Myers T."/>
            <person name="Yan Y."/>
            <person name="Sichtig H."/>
        </authorList>
    </citation>
    <scope>NUCLEOTIDE SEQUENCE [LARGE SCALE GENOMIC DNA]</scope>
    <source>
        <strain evidence="3 5">FDAARGOS_869</strain>
    </source>
</reference>
<keyword evidence="1" id="KW-1133">Transmembrane helix</keyword>
<reference evidence="2 4" key="1">
    <citation type="submission" date="2016-05" db="EMBL/GenBank/DDBJ databases">
        <title>Draft genome sequence of Moraxella nonliquefaciens CCUG 348T.</title>
        <authorList>
            <person name="Salva-Serra F."/>
            <person name="Engstrom-Jakobsson H."/>
            <person name="Thorell K."/>
            <person name="Gonzales-Siles L."/>
            <person name="Karlsson R."/>
            <person name="Boulund F."/>
            <person name="Engstrand L."/>
            <person name="Kristiansson E."/>
            <person name="Moore E."/>
        </authorList>
    </citation>
    <scope>NUCLEOTIDE SEQUENCE [LARGE SCALE GENOMIC DNA]</scope>
    <source>
        <strain evidence="2 4">CCUG 348</strain>
    </source>
</reference>
<feature type="transmembrane region" description="Helical" evidence="1">
    <location>
        <begin position="29"/>
        <end position="46"/>
    </location>
</feature>
<dbReference type="Proteomes" id="UP000092575">
    <property type="component" value="Unassembled WGS sequence"/>
</dbReference>